<dbReference type="RefSeq" id="WP_179040638.1">
    <property type="nucleotide sequence ID" value="NZ_JABUHS010000040.1"/>
</dbReference>
<gene>
    <name evidence="1" type="ORF">HT123_06105</name>
</gene>
<dbReference type="AlphaFoldDB" id="A0A7Y8RKT7"/>
<organism evidence="1 2">
    <name type="scientific">Pseudomonas allii</name>
    <dbReference type="NCBI Taxonomy" id="2740531"/>
    <lineage>
        <taxon>Bacteria</taxon>
        <taxon>Pseudomonadati</taxon>
        <taxon>Pseudomonadota</taxon>
        <taxon>Gammaproteobacteria</taxon>
        <taxon>Pseudomonadales</taxon>
        <taxon>Pseudomonadaceae</taxon>
        <taxon>Pseudomonas</taxon>
    </lineage>
</organism>
<accession>A0A7Y8RKT7</accession>
<evidence type="ECO:0000313" key="1">
    <source>
        <dbReference type="EMBL" id="NWN60782.1"/>
    </source>
</evidence>
<reference evidence="1 2" key="1">
    <citation type="submission" date="2020-05" db="EMBL/GenBank/DDBJ databases">
        <title>Onion-isolated Pseudomonas sp.</title>
        <authorList>
            <person name="Fujikawa T."/>
            <person name="Sawada H."/>
        </authorList>
    </citation>
    <scope>NUCLEOTIDE SEQUENCE [LARGE SCALE GENOMIC DNA]</scope>
    <source>
        <strain evidence="1 2">MAFF 301512</strain>
    </source>
</reference>
<dbReference type="EMBL" id="JABUHS010000040">
    <property type="protein sequence ID" value="NWN60782.1"/>
    <property type="molecule type" value="Genomic_DNA"/>
</dbReference>
<protein>
    <submittedName>
        <fullName evidence="1">Uncharacterized protein</fullName>
    </submittedName>
</protein>
<name>A0A7Y8RKT7_9PSED</name>
<comment type="caution">
    <text evidence="1">The sequence shown here is derived from an EMBL/GenBank/DDBJ whole genome shotgun (WGS) entry which is preliminary data.</text>
</comment>
<evidence type="ECO:0000313" key="2">
    <source>
        <dbReference type="Proteomes" id="UP000543908"/>
    </source>
</evidence>
<dbReference type="Proteomes" id="UP000543908">
    <property type="component" value="Unassembled WGS sequence"/>
</dbReference>
<proteinExistence type="predicted"/>
<sequence>MMNTLFTQALDIRVAYAKAVIFENKIDQIIYVIEAHILGADAYRAGLPNVPELFKTVPSLNRAWDKGVHAAINGRVCSRLTEEEGFLIAEEVQLLALGPDEECRMLPDGSSDQVLLDVRLDRNETSPGVFSLDFRVQEIHISCPCDDEY</sequence>